<gene>
    <name evidence="3" type="ORF">PoMZ_01304</name>
</gene>
<feature type="compositionally biased region" description="Low complexity" evidence="1">
    <location>
        <begin position="310"/>
        <end position="321"/>
    </location>
</feature>
<keyword evidence="2" id="KW-1133">Transmembrane helix</keyword>
<evidence type="ECO:0000256" key="1">
    <source>
        <dbReference type="SAM" id="MobiDB-lite"/>
    </source>
</evidence>
<accession>A0A4P7N1V4</accession>
<dbReference type="AlphaFoldDB" id="A0A4P7N1V4"/>
<feature type="region of interest" description="Disordered" evidence="1">
    <location>
        <begin position="202"/>
        <end position="513"/>
    </location>
</feature>
<organism evidence="3 4">
    <name type="scientific">Pyricularia oryzae</name>
    <name type="common">Rice blast fungus</name>
    <name type="synonym">Magnaporthe oryzae</name>
    <dbReference type="NCBI Taxonomy" id="318829"/>
    <lineage>
        <taxon>Eukaryota</taxon>
        <taxon>Fungi</taxon>
        <taxon>Dikarya</taxon>
        <taxon>Ascomycota</taxon>
        <taxon>Pezizomycotina</taxon>
        <taxon>Sordariomycetes</taxon>
        <taxon>Sordariomycetidae</taxon>
        <taxon>Magnaporthales</taxon>
        <taxon>Pyriculariaceae</taxon>
        <taxon>Pyricularia</taxon>
    </lineage>
</organism>
<dbReference type="Proteomes" id="UP000294847">
    <property type="component" value="Chromosome 2"/>
</dbReference>
<dbReference type="VEuPathDB" id="FungiDB:M_BR32_EuGene_00012091"/>
<proteinExistence type="predicted"/>
<evidence type="ECO:0000313" key="4">
    <source>
        <dbReference type="Proteomes" id="UP000294847"/>
    </source>
</evidence>
<dbReference type="GO" id="GO:0005935">
    <property type="term" value="C:cellular bud neck"/>
    <property type="evidence" value="ECO:0007669"/>
    <property type="project" value="TreeGrafter"/>
</dbReference>
<protein>
    <submittedName>
        <fullName evidence="3">Uncharacterized protein</fullName>
    </submittedName>
</protein>
<dbReference type="EMBL" id="CP034205">
    <property type="protein sequence ID" value="QBZ56398.1"/>
    <property type="molecule type" value="Genomic_DNA"/>
</dbReference>
<feature type="compositionally biased region" description="Polar residues" evidence="1">
    <location>
        <begin position="204"/>
        <end position="214"/>
    </location>
</feature>
<feature type="compositionally biased region" description="Polar residues" evidence="1">
    <location>
        <begin position="439"/>
        <end position="454"/>
    </location>
</feature>
<keyword evidence="2" id="KW-0812">Transmembrane</keyword>
<feature type="transmembrane region" description="Helical" evidence="2">
    <location>
        <begin position="60"/>
        <end position="82"/>
    </location>
</feature>
<feature type="compositionally biased region" description="Low complexity" evidence="1">
    <location>
        <begin position="270"/>
        <end position="283"/>
    </location>
</feature>
<dbReference type="InterPro" id="IPR037504">
    <property type="entry name" value="PSI_induc_2"/>
</dbReference>
<feature type="region of interest" description="Disordered" evidence="1">
    <location>
        <begin position="116"/>
        <end position="146"/>
    </location>
</feature>
<feature type="compositionally biased region" description="Polar residues" evidence="1">
    <location>
        <begin position="411"/>
        <end position="432"/>
    </location>
</feature>
<sequence>MPSIDVAMARSLGGRAMGLVAASLRPVLDRRGITDSANDIKNSFSSWDNCMAATYCKWPVIAVIVVVGLIIFSVVICLVRCLCLAKSCCCACFSCLKCCGNCCGCCDPPKGSPHKHLDDPYHSAPPTQPYRAQAPMTAGPTVPTSTTTAFAAHQPPKYAEFDVSKKSSGNDDALPAMPTWDESATTKVMVEETVELKEIKKPAASTTSLHQQSAPLMGAPTVGPASPSPISPTYRGSPYGGYDAGGRDPYNRNAPGYGPYGQGSAPSLDQGYGAAGAMAQGQGRRTPGSMSRGPSPYGARTGPGMGGNYDGYNDGYNDQGYATGNPQNSPYGRDLARRPSGPGQQGGYGYDDIPGRTPSAPPMANYGYNDGPRNSAAPQGGYGYNGGSRRSPAPEGDYAYNDGYDSRPSQRDQYSPLGSQNPPPQRSYTSPMPTGPSVPLQNNSSYDLNPTSNRPHQDQDYDSYGRPQPPPQQNTGVYRGDNRSPQPPVRSNTGDAAYPGFKAYQPNAQNDYR</sequence>
<dbReference type="PANTHER" id="PTHR40018:SF1">
    <property type="entry name" value="[PSI+] INDUCTION PROTEIN 2"/>
    <property type="match status" value="1"/>
</dbReference>
<evidence type="ECO:0000256" key="2">
    <source>
        <dbReference type="SAM" id="Phobius"/>
    </source>
</evidence>
<dbReference type="PANTHER" id="PTHR40018">
    <property type="entry name" value="[PSI+] INDUCTION PROTEIN 2"/>
    <property type="match status" value="1"/>
</dbReference>
<feature type="compositionally biased region" description="Low complexity" evidence="1">
    <location>
        <begin position="137"/>
        <end position="146"/>
    </location>
</feature>
<keyword evidence="2" id="KW-0472">Membrane</keyword>
<dbReference type="GO" id="GO:0005886">
    <property type="term" value="C:plasma membrane"/>
    <property type="evidence" value="ECO:0007669"/>
    <property type="project" value="TreeGrafter"/>
</dbReference>
<evidence type="ECO:0000313" key="3">
    <source>
        <dbReference type="EMBL" id="QBZ56398.1"/>
    </source>
</evidence>
<name>A0A4P7N1V4_PYROR</name>
<reference evidence="3 4" key="1">
    <citation type="journal article" date="2019" name="Mol. Biol. Evol.">
        <title>Blast fungal genomes show frequent chromosomal changes, gene gains and losses, and effector gene turnover.</title>
        <authorList>
            <person name="Gomez Luciano L.B."/>
            <person name="Jason Tsai I."/>
            <person name="Chuma I."/>
            <person name="Tosa Y."/>
            <person name="Chen Y.H."/>
            <person name="Li J.Y."/>
            <person name="Li M.Y."/>
            <person name="Jade Lu M.Y."/>
            <person name="Nakayashiki H."/>
            <person name="Li W.H."/>
        </authorList>
    </citation>
    <scope>NUCLEOTIDE SEQUENCE [LARGE SCALE GENOMIC DNA]</scope>
    <source>
        <strain evidence="3">MZ5-1-6</strain>
    </source>
</reference>